<keyword evidence="3" id="KW-1133">Transmembrane helix</keyword>
<accession>A0AAV8Q4Z3</accession>
<dbReference type="AlphaFoldDB" id="A0AAV8Q4Z3"/>
<comment type="caution">
    <text evidence="5">The sequence shown here is derived from an EMBL/GenBank/DDBJ whole genome shotgun (WGS) entry which is preliminary data.</text>
</comment>
<gene>
    <name evidence="5" type="ORF">OPV22_006187</name>
</gene>
<evidence type="ECO:0000259" key="4">
    <source>
        <dbReference type="Pfam" id="PF14159"/>
    </source>
</evidence>
<feature type="transmembrane region" description="Helical" evidence="3">
    <location>
        <begin position="123"/>
        <end position="144"/>
    </location>
</feature>
<feature type="transmembrane region" description="Helical" evidence="3">
    <location>
        <begin position="95"/>
        <end position="117"/>
    </location>
</feature>
<keyword evidence="3" id="KW-0812">Transmembrane</keyword>
<dbReference type="PANTHER" id="PTHR33222:SF9">
    <property type="entry name" value="PROTEIN CURVATURE THYLAKOID 1B, CHLOROPLASTIC"/>
    <property type="match status" value="1"/>
</dbReference>
<dbReference type="Proteomes" id="UP001222027">
    <property type="component" value="Unassembled WGS sequence"/>
</dbReference>
<proteinExistence type="predicted"/>
<evidence type="ECO:0000256" key="1">
    <source>
        <dbReference type="ARBA" id="ARBA00004141"/>
    </source>
</evidence>
<protein>
    <recommendedName>
        <fullName evidence="4">Cyanobacterial aminoacyl-tRNA synthetase CAAD domain-containing protein</fullName>
    </recommendedName>
</protein>
<evidence type="ECO:0000256" key="3">
    <source>
        <dbReference type="SAM" id="Phobius"/>
    </source>
</evidence>
<sequence>MATTTTTTSATCGLTSRTLLDPKAASSQIRPHSVRLPTLPPPRQTASWSHRKTASHMSRSVISMATGETPAEVSSELPEVVKTIKEAWDKLDDKYAVASLVLVGLVALWTTTGMISAIDRLPIVPGVLELVGIGYTAWFVYYNLVFEPDREALIEKIKGTYSDIIGSSS</sequence>
<evidence type="ECO:0000256" key="2">
    <source>
        <dbReference type="SAM" id="MobiDB-lite"/>
    </source>
</evidence>
<name>A0AAV8Q4Z3_ENSVE</name>
<dbReference type="InterPro" id="IPR025564">
    <property type="entry name" value="CAAD_dom"/>
</dbReference>
<feature type="domain" description="Cyanobacterial aminoacyl-tRNA synthetase CAAD" evidence="4">
    <location>
        <begin position="82"/>
        <end position="166"/>
    </location>
</feature>
<feature type="region of interest" description="Disordered" evidence="2">
    <location>
        <begin position="23"/>
        <end position="50"/>
    </location>
</feature>
<dbReference type="PANTHER" id="PTHR33222">
    <property type="match status" value="1"/>
</dbReference>
<dbReference type="InterPro" id="IPR033344">
    <property type="entry name" value="CURT1"/>
</dbReference>
<evidence type="ECO:0000313" key="5">
    <source>
        <dbReference type="EMBL" id="KAJ8505301.1"/>
    </source>
</evidence>
<dbReference type="Pfam" id="PF14159">
    <property type="entry name" value="CAAD"/>
    <property type="match status" value="1"/>
</dbReference>
<dbReference type="EMBL" id="JAQQAF010000002">
    <property type="protein sequence ID" value="KAJ8505301.1"/>
    <property type="molecule type" value="Genomic_DNA"/>
</dbReference>
<evidence type="ECO:0000313" key="6">
    <source>
        <dbReference type="Proteomes" id="UP001222027"/>
    </source>
</evidence>
<dbReference type="GO" id="GO:0009535">
    <property type="term" value="C:chloroplast thylakoid membrane"/>
    <property type="evidence" value="ECO:0007669"/>
    <property type="project" value="TreeGrafter"/>
</dbReference>
<keyword evidence="3" id="KW-0472">Membrane</keyword>
<keyword evidence="6" id="KW-1185">Reference proteome</keyword>
<reference evidence="5 6" key="1">
    <citation type="submission" date="2022-12" db="EMBL/GenBank/DDBJ databases">
        <title>Chromosome-scale assembly of the Ensete ventricosum genome.</title>
        <authorList>
            <person name="Dussert Y."/>
            <person name="Stocks J."/>
            <person name="Wendawek A."/>
            <person name="Woldeyes F."/>
            <person name="Nichols R.A."/>
            <person name="Borrell J.S."/>
        </authorList>
    </citation>
    <scope>NUCLEOTIDE SEQUENCE [LARGE SCALE GENOMIC DNA]</scope>
    <source>
        <strain evidence="6">cv. Maze</strain>
        <tissue evidence="5">Seeds</tissue>
    </source>
</reference>
<comment type="subcellular location">
    <subcellularLocation>
        <location evidence="1">Membrane</location>
        <topology evidence="1">Multi-pass membrane protein</topology>
    </subcellularLocation>
</comment>
<organism evidence="5 6">
    <name type="scientific">Ensete ventricosum</name>
    <name type="common">Abyssinian banana</name>
    <name type="synonym">Musa ensete</name>
    <dbReference type="NCBI Taxonomy" id="4639"/>
    <lineage>
        <taxon>Eukaryota</taxon>
        <taxon>Viridiplantae</taxon>
        <taxon>Streptophyta</taxon>
        <taxon>Embryophyta</taxon>
        <taxon>Tracheophyta</taxon>
        <taxon>Spermatophyta</taxon>
        <taxon>Magnoliopsida</taxon>
        <taxon>Liliopsida</taxon>
        <taxon>Zingiberales</taxon>
        <taxon>Musaceae</taxon>
        <taxon>Ensete</taxon>
    </lineage>
</organism>